<feature type="non-terminal residue" evidence="1">
    <location>
        <position position="53"/>
    </location>
</feature>
<organism evidence="1 2">
    <name type="scientific">Goodea atripinnis</name>
    <dbReference type="NCBI Taxonomy" id="208336"/>
    <lineage>
        <taxon>Eukaryota</taxon>
        <taxon>Metazoa</taxon>
        <taxon>Chordata</taxon>
        <taxon>Craniata</taxon>
        <taxon>Vertebrata</taxon>
        <taxon>Euteleostomi</taxon>
        <taxon>Actinopterygii</taxon>
        <taxon>Neopterygii</taxon>
        <taxon>Teleostei</taxon>
        <taxon>Neoteleostei</taxon>
        <taxon>Acanthomorphata</taxon>
        <taxon>Ovalentaria</taxon>
        <taxon>Atherinomorphae</taxon>
        <taxon>Cyprinodontiformes</taxon>
        <taxon>Goodeidae</taxon>
        <taxon>Goodea</taxon>
    </lineage>
</organism>
<sequence length="53" mass="5847">MELSADIRLEGQDEAPPALLACVSQVKSSSYSAIQQQGYSATILLRHKDKLER</sequence>
<reference evidence="1 2" key="1">
    <citation type="submission" date="2021-06" db="EMBL/GenBank/DDBJ databases">
        <authorList>
            <person name="Palmer J.M."/>
        </authorList>
    </citation>
    <scope>NUCLEOTIDE SEQUENCE [LARGE SCALE GENOMIC DNA]</scope>
    <source>
        <strain evidence="1 2">GA_2019</strain>
        <tissue evidence="1">Muscle</tissue>
    </source>
</reference>
<name>A0ABV0PAU3_9TELE</name>
<comment type="caution">
    <text evidence="1">The sequence shown here is derived from an EMBL/GenBank/DDBJ whole genome shotgun (WGS) entry which is preliminary data.</text>
</comment>
<dbReference type="Proteomes" id="UP001476798">
    <property type="component" value="Unassembled WGS sequence"/>
</dbReference>
<dbReference type="EMBL" id="JAHRIO010070034">
    <property type="protein sequence ID" value="MEQ2180522.1"/>
    <property type="molecule type" value="Genomic_DNA"/>
</dbReference>
<proteinExistence type="predicted"/>
<evidence type="ECO:0000313" key="2">
    <source>
        <dbReference type="Proteomes" id="UP001476798"/>
    </source>
</evidence>
<keyword evidence="2" id="KW-1185">Reference proteome</keyword>
<gene>
    <name evidence="1" type="ORF">GOODEAATRI_002026</name>
</gene>
<accession>A0ABV0PAU3</accession>
<protein>
    <submittedName>
        <fullName evidence="1">Uncharacterized protein</fullName>
    </submittedName>
</protein>
<evidence type="ECO:0000313" key="1">
    <source>
        <dbReference type="EMBL" id="MEQ2180522.1"/>
    </source>
</evidence>